<dbReference type="EMBL" id="CP076133">
    <property type="protein sequence ID" value="QWG05489.1"/>
    <property type="molecule type" value="Genomic_DNA"/>
</dbReference>
<evidence type="ECO:0000313" key="3">
    <source>
        <dbReference type="Proteomes" id="UP000678679"/>
    </source>
</evidence>
<evidence type="ECO:0000313" key="2">
    <source>
        <dbReference type="EMBL" id="QWG05489.1"/>
    </source>
</evidence>
<reference evidence="2 3" key="1">
    <citation type="submission" date="2021-05" db="EMBL/GenBank/DDBJ databases">
        <title>Comparative genomic studies on the polysaccharide-degrading batcterial strains of the Flammeovirga genus.</title>
        <authorList>
            <person name="Zewei F."/>
            <person name="Zheng Z."/>
            <person name="Yu L."/>
            <person name="Ruyue G."/>
            <person name="Yanhong M."/>
            <person name="Yuanyuan C."/>
            <person name="Jingyan G."/>
            <person name="Wenjun H."/>
        </authorList>
    </citation>
    <scope>NUCLEOTIDE SEQUENCE [LARGE SCALE GENOMIC DNA]</scope>
    <source>
        <strain evidence="2 3">NBRC:100898</strain>
    </source>
</reference>
<proteinExistence type="predicted"/>
<feature type="transmembrane region" description="Helical" evidence="1">
    <location>
        <begin position="6"/>
        <end position="23"/>
    </location>
</feature>
<sequence>MKLVEIIVAAIGEFIAYILFLLFSEGIGKLIRSIYYGVRKLITGKEREISELERIEKRYLYKKFKLRSDFNEQIPKGMRGTVLEIIDEQNMYVEFENTKGLPFIDVDEQVFKIERKRIILENVKLKH</sequence>
<accession>A0AAX1ND66</accession>
<keyword evidence="1" id="KW-0812">Transmembrane</keyword>
<dbReference type="AlphaFoldDB" id="A0AAX1ND66"/>
<dbReference type="RefSeq" id="WP_169661860.1">
    <property type="nucleotide sequence ID" value="NZ_CP076133.1"/>
</dbReference>
<evidence type="ECO:0000256" key="1">
    <source>
        <dbReference type="SAM" id="Phobius"/>
    </source>
</evidence>
<keyword evidence="1" id="KW-0472">Membrane</keyword>
<dbReference type="Proteomes" id="UP000678679">
    <property type="component" value="Chromosome 2"/>
</dbReference>
<name>A0AAX1ND66_9BACT</name>
<keyword evidence="3" id="KW-1185">Reference proteome</keyword>
<gene>
    <name evidence="2" type="ORF">KMW28_24015</name>
</gene>
<keyword evidence="1" id="KW-1133">Transmembrane helix</keyword>
<protein>
    <submittedName>
        <fullName evidence="2">Uncharacterized protein</fullName>
    </submittedName>
</protein>
<dbReference type="KEGG" id="fya:KMW28_24015"/>
<organism evidence="2 3">
    <name type="scientific">Flammeovirga yaeyamensis</name>
    <dbReference type="NCBI Taxonomy" id="367791"/>
    <lineage>
        <taxon>Bacteria</taxon>
        <taxon>Pseudomonadati</taxon>
        <taxon>Bacteroidota</taxon>
        <taxon>Cytophagia</taxon>
        <taxon>Cytophagales</taxon>
        <taxon>Flammeovirgaceae</taxon>
        <taxon>Flammeovirga</taxon>
    </lineage>
</organism>